<keyword evidence="2" id="KW-1185">Reference proteome</keyword>
<protein>
    <submittedName>
        <fullName evidence="1">Uncharacterized protein</fullName>
    </submittedName>
</protein>
<dbReference type="Proteomes" id="UP000054844">
    <property type="component" value="Unassembled WGS sequence"/>
</dbReference>
<evidence type="ECO:0000313" key="2">
    <source>
        <dbReference type="Proteomes" id="UP000054844"/>
    </source>
</evidence>
<reference evidence="1" key="1">
    <citation type="submission" date="2016-12" db="EMBL/GenBank/DDBJ databases">
        <title>Draft genome sequence of Roseomonas mucosa strain AU37, isolated from a peripheral intravenous catheter.</title>
        <authorList>
            <person name="Choudhury M.A."/>
            <person name="Sidjabat H.E."/>
            <person name="Wailan A.M."/>
            <person name="Zhang L."/>
            <person name="Marsh N.M."/>
            <person name="Rickard C.M."/>
            <person name="Davies M."/>
            <person name="Mcmillan D.J."/>
        </authorList>
    </citation>
    <scope>NUCLEOTIDE SEQUENCE [LARGE SCALE GENOMIC DNA]</scope>
    <source>
        <strain evidence="1">AU37</strain>
    </source>
</reference>
<gene>
    <name evidence="1" type="ORF">APZ41_012440</name>
</gene>
<name>A0A1S8D5I7_9PROT</name>
<accession>A0A1S8D5I7</accession>
<proteinExistence type="predicted"/>
<organism evidence="1 2">
    <name type="scientific">Roseomonas mucosa</name>
    <dbReference type="NCBI Taxonomy" id="207340"/>
    <lineage>
        <taxon>Bacteria</taxon>
        <taxon>Pseudomonadati</taxon>
        <taxon>Pseudomonadota</taxon>
        <taxon>Alphaproteobacteria</taxon>
        <taxon>Acetobacterales</taxon>
        <taxon>Roseomonadaceae</taxon>
        <taxon>Roseomonas</taxon>
    </lineage>
</organism>
<dbReference type="AlphaFoldDB" id="A0A1S8D5I7"/>
<sequence length="94" mass="10730">MAGFETVVLVSLPLTTPRRPMARISRSTVQRATLMPSQPSFRHDLPSVDEIVRSRSESEQVAVLACRCVYTAQICVLIRLIIDCQPQRMREIFR</sequence>
<dbReference type="EMBL" id="LLWF02000039">
    <property type="protein sequence ID" value="ONH82860.1"/>
    <property type="molecule type" value="Genomic_DNA"/>
</dbReference>
<comment type="caution">
    <text evidence="1">The sequence shown here is derived from an EMBL/GenBank/DDBJ whole genome shotgun (WGS) entry which is preliminary data.</text>
</comment>
<evidence type="ECO:0000313" key="1">
    <source>
        <dbReference type="EMBL" id="ONH82860.1"/>
    </source>
</evidence>